<dbReference type="SUPFAM" id="SSF56601">
    <property type="entry name" value="beta-lactamase/transpeptidase-like"/>
    <property type="match status" value="1"/>
</dbReference>
<reference evidence="2" key="1">
    <citation type="submission" date="2021-01" db="EMBL/GenBank/DDBJ databases">
        <title>Whole genome shotgun sequence of Rugosimonospora africana NBRC 104875.</title>
        <authorList>
            <person name="Komaki H."/>
            <person name="Tamura T."/>
        </authorList>
    </citation>
    <scope>NUCLEOTIDE SEQUENCE</scope>
    <source>
        <strain evidence="2">NBRC 104875</strain>
    </source>
</reference>
<comment type="caution">
    <text evidence="2">The sequence shown here is derived from an EMBL/GenBank/DDBJ whole genome shotgun (WGS) entry which is preliminary data.</text>
</comment>
<protein>
    <recommendedName>
        <fullName evidence="1">Beta-lactamase-related domain-containing protein</fullName>
    </recommendedName>
</protein>
<dbReference type="PANTHER" id="PTHR43283">
    <property type="entry name" value="BETA-LACTAMASE-RELATED"/>
    <property type="match status" value="1"/>
</dbReference>
<evidence type="ECO:0000313" key="2">
    <source>
        <dbReference type="EMBL" id="GIH11864.1"/>
    </source>
</evidence>
<dbReference type="Pfam" id="PF00144">
    <property type="entry name" value="Beta-lactamase"/>
    <property type="match status" value="1"/>
</dbReference>
<dbReference type="RefSeq" id="WP_203915596.1">
    <property type="nucleotide sequence ID" value="NZ_BONZ01000001.1"/>
</dbReference>
<dbReference type="InterPro" id="IPR001466">
    <property type="entry name" value="Beta-lactam-related"/>
</dbReference>
<dbReference type="Proteomes" id="UP000642748">
    <property type="component" value="Unassembled WGS sequence"/>
</dbReference>
<organism evidence="2 3">
    <name type="scientific">Rugosimonospora africana</name>
    <dbReference type="NCBI Taxonomy" id="556532"/>
    <lineage>
        <taxon>Bacteria</taxon>
        <taxon>Bacillati</taxon>
        <taxon>Actinomycetota</taxon>
        <taxon>Actinomycetes</taxon>
        <taxon>Micromonosporales</taxon>
        <taxon>Micromonosporaceae</taxon>
        <taxon>Rugosimonospora</taxon>
    </lineage>
</organism>
<dbReference type="Gene3D" id="3.40.710.10">
    <property type="entry name" value="DD-peptidase/beta-lactamase superfamily"/>
    <property type="match status" value="1"/>
</dbReference>
<evidence type="ECO:0000313" key="3">
    <source>
        <dbReference type="Proteomes" id="UP000642748"/>
    </source>
</evidence>
<proteinExistence type="predicted"/>
<dbReference type="AlphaFoldDB" id="A0A8J3QIT6"/>
<feature type="domain" description="Beta-lactamase-related" evidence="1">
    <location>
        <begin position="16"/>
        <end position="327"/>
    </location>
</feature>
<accession>A0A8J3QIT6</accession>
<evidence type="ECO:0000259" key="1">
    <source>
        <dbReference type="Pfam" id="PF00144"/>
    </source>
</evidence>
<dbReference type="InterPro" id="IPR012338">
    <property type="entry name" value="Beta-lactam/transpept-like"/>
</dbReference>
<keyword evidence="3" id="KW-1185">Reference proteome</keyword>
<gene>
    <name evidence="2" type="ORF">Raf01_00360</name>
</gene>
<dbReference type="EMBL" id="BONZ01000001">
    <property type="protein sequence ID" value="GIH11864.1"/>
    <property type="molecule type" value="Genomic_DNA"/>
</dbReference>
<dbReference type="PANTHER" id="PTHR43283:SF3">
    <property type="entry name" value="BETA-LACTAMASE FAMILY PROTEIN (AFU_ORTHOLOGUE AFUA_5G07500)"/>
    <property type="match status" value="1"/>
</dbReference>
<dbReference type="InterPro" id="IPR050789">
    <property type="entry name" value="Diverse_Enzym_Activities"/>
</dbReference>
<name>A0A8J3QIT6_9ACTN</name>
<sequence>MRLAQTEEVLRRVCANGAAGAQVAVRAPGGERTVLSHGLAGPERPLDEETAVAWLCAGKPTLGVLFLQLADEGRLDLDAPVTAYLPAGGSRADQVTVRHLLTHTAGLAEPETDGGAPAGWDTEWDIADGFVPGWDWRYSRRLNWLLLNRIAAAVLGGDTEAPLRDRVLAPLGLKQVEVAPAQPVPVRSAGDWLRYRVPSPSGRAWVPPSRLPLPAGDPSARLVGRLVDLLDLYEGLLRCLDGQAGVLPGPTLRRAIKLTPPTGSGVEVCSEGFGVGFMVGMRGYLAGRYCSAWSFGHVAGLNAATMLAGYADPVVDVAVAILVNNVDAGTVHAVRSLGSAVYLDLGVDGRD</sequence>